<dbReference type="Gene3D" id="3.40.640.10">
    <property type="entry name" value="Type I PLP-dependent aspartate aminotransferase-like (Major domain)"/>
    <property type="match status" value="1"/>
</dbReference>
<dbReference type="PANTHER" id="PTHR11601:SF34">
    <property type="entry name" value="CYSTEINE DESULFURASE"/>
    <property type="match status" value="1"/>
</dbReference>
<comment type="cofactor">
    <cofactor evidence="1">
        <name>pyridoxal 5'-phosphate</name>
        <dbReference type="ChEBI" id="CHEBI:597326"/>
    </cofactor>
</comment>
<evidence type="ECO:0000256" key="8">
    <source>
        <dbReference type="ARBA" id="ARBA00023004"/>
    </source>
</evidence>
<protein>
    <recommendedName>
        <fullName evidence="4">Cysteine desulfurase</fullName>
    </recommendedName>
</protein>
<dbReference type="PANTHER" id="PTHR11601">
    <property type="entry name" value="CYSTEINE DESULFURYLASE FAMILY MEMBER"/>
    <property type="match status" value="1"/>
</dbReference>
<evidence type="ECO:0000256" key="4">
    <source>
        <dbReference type="ARBA" id="ARBA00013558"/>
    </source>
</evidence>
<feature type="domain" description="Aminotransferase class V" evidence="11">
    <location>
        <begin position="4"/>
        <end position="352"/>
    </location>
</feature>
<keyword evidence="5" id="KW-0808">Transferase</keyword>
<gene>
    <name evidence="12" type="ORF">FMM06_12400</name>
</gene>
<keyword evidence="7" id="KW-0663">Pyridoxal phosphate</keyword>
<accession>A0A552U8F8</accession>
<dbReference type="Proteomes" id="UP000317894">
    <property type="component" value="Unassembled WGS sequence"/>
</dbReference>
<organism evidence="12 13">
    <name type="scientific">Glacieibacterium frigidum</name>
    <dbReference type="NCBI Taxonomy" id="2593303"/>
    <lineage>
        <taxon>Bacteria</taxon>
        <taxon>Pseudomonadati</taxon>
        <taxon>Pseudomonadota</taxon>
        <taxon>Alphaproteobacteria</taxon>
        <taxon>Sphingomonadales</taxon>
        <taxon>Sphingosinicellaceae</taxon>
        <taxon>Glacieibacterium</taxon>
    </lineage>
</organism>
<reference evidence="12 13" key="1">
    <citation type="submission" date="2019-07" db="EMBL/GenBank/DDBJ databases">
        <title>Novel species isolated from glacier.</title>
        <authorList>
            <person name="Liu Q."/>
            <person name="Xin Y.-H."/>
        </authorList>
    </citation>
    <scope>NUCLEOTIDE SEQUENCE [LARGE SCALE GENOMIC DNA]</scope>
    <source>
        <strain evidence="12 13">LB1R16</strain>
    </source>
</reference>
<dbReference type="InterPro" id="IPR016454">
    <property type="entry name" value="Cysteine_dSase"/>
</dbReference>
<evidence type="ECO:0000313" key="12">
    <source>
        <dbReference type="EMBL" id="TRW14500.1"/>
    </source>
</evidence>
<dbReference type="Pfam" id="PF00266">
    <property type="entry name" value="Aminotran_5"/>
    <property type="match status" value="1"/>
</dbReference>
<dbReference type="GO" id="GO:0031071">
    <property type="term" value="F:cysteine desulfurase activity"/>
    <property type="evidence" value="ECO:0007669"/>
    <property type="project" value="UniProtKB-EC"/>
</dbReference>
<keyword evidence="6" id="KW-0479">Metal-binding</keyword>
<evidence type="ECO:0000256" key="6">
    <source>
        <dbReference type="ARBA" id="ARBA00022723"/>
    </source>
</evidence>
<comment type="catalytic activity">
    <reaction evidence="10">
        <text>(sulfur carrier)-H + L-cysteine = (sulfur carrier)-SH + L-alanine</text>
        <dbReference type="Rhea" id="RHEA:43892"/>
        <dbReference type="Rhea" id="RHEA-COMP:14737"/>
        <dbReference type="Rhea" id="RHEA-COMP:14739"/>
        <dbReference type="ChEBI" id="CHEBI:29917"/>
        <dbReference type="ChEBI" id="CHEBI:35235"/>
        <dbReference type="ChEBI" id="CHEBI:57972"/>
        <dbReference type="ChEBI" id="CHEBI:64428"/>
        <dbReference type="EC" id="2.8.1.7"/>
    </reaction>
</comment>
<dbReference type="RefSeq" id="WP_144237705.1">
    <property type="nucleotide sequence ID" value="NZ_VJWA01000002.1"/>
</dbReference>
<evidence type="ECO:0000256" key="9">
    <source>
        <dbReference type="ARBA" id="ARBA00023014"/>
    </source>
</evidence>
<proteinExistence type="inferred from homology"/>
<comment type="caution">
    <text evidence="12">The sequence shown here is derived from an EMBL/GenBank/DDBJ whole genome shotgun (WGS) entry which is preliminary data.</text>
</comment>
<dbReference type="InterPro" id="IPR000192">
    <property type="entry name" value="Aminotrans_V_dom"/>
</dbReference>
<evidence type="ECO:0000259" key="11">
    <source>
        <dbReference type="Pfam" id="PF00266"/>
    </source>
</evidence>
<evidence type="ECO:0000256" key="1">
    <source>
        <dbReference type="ARBA" id="ARBA00001933"/>
    </source>
</evidence>
<comment type="function">
    <text evidence="2">Catalyzes the removal of elemental sulfur atoms from cysteine to produce alanine. Seems to participate in the biosynthesis of the nitrogenase metalloclusters by providing the inorganic sulfur required for the Fe-S core formation.</text>
</comment>
<keyword evidence="9" id="KW-0411">Iron-sulfur</keyword>
<dbReference type="InterPro" id="IPR015422">
    <property type="entry name" value="PyrdxlP-dep_Trfase_small"/>
</dbReference>
<dbReference type="Gene3D" id="3.90.1150.10">
    <property type="entry name" value="Aspartate Aminotransferase, domain 1"/>
    <property type="match status" value="1"/>
</dbReference>
<evidence type="ECO:0000256" key="10">
    <source>
        <dbReference type="ARBA" id="ARBA00050776"/>
    </source>
</evidence>
<dbReference type="GO" id="GO:0051536">
    <property type="term" value="F:iron-sulfur cluster binding"/>
    <property type="evidence" value="ECO:0007669"/>
    <property type="project" value="UniProtKB-KW"/>
</dbReference>
<sequence length="375" mass="39022">MTAIYLDHQATTPLDLRVLEAMMPWLSRPSNPHATHAIGRAAAEAVETARGQVAALVGAQAHELFFTAGATEAANIAIRALPSGSRVLVSPIEHACVVETLVARATELDVTTARIGPDGVLDVDDFAEDLEGRDVAIVMAVNNEIGTVQPLPEIAAACRLADVALFTDVSQAAGRVRVDLEAWDARAAWLSSHKVYGPQGMGALIWRGLLQPRPVVTGGGQERGVRAGTVATALAVGFGAACHIAMQEMERDAHHAAALSAQFLSALRQVHPWLVVNGSTDRRVPHNLSVAFPGLDADVLVASVPQLAISTGSACSAGAIGVSHVLSAIADPEIAEGTIRVGFGRHTTPEEVATAASVVCQAVTTLRSVSSRKVG</sequence>
<evidence type="ECO:0000256" key="7">
    <source>
        <dbReference type="ARBA" id="ARBA00022898"/>
    </source>
</evidence>
<keyword evidence="13" id="KW-1185">Reference proteome</keyword>
<evidence type="ECO:0000256" key="5">
    <source>
        <dbReference type="ARBA" id="ARBA00022679"/>
    </source>
</evidence>
<dbReference type="AlphaFoldDB" id="A0A552U8F8"/>
<dbReference type="EMBL" id="VJWA01000002">
    <property type="protein sequence ID" value="TRW14500.1"/>
    <property type="molecule type" value="Genomic_DNA"/>
</dbReference>
<evidence type="ECO:0000313" key="13">
    <source>
        <dbReference type="Proteomes" id="UP000317894"/>
    </source>
</evidence>
<comment type="similarity">
    <text evidence="3">Belongs to the class-V pyridoxal-phosphate-dependent aminotransferase family. NifS/IscS subfamily.</text>
</comment>
<evidence type="ECO:0000256" key="3">
    <source>
        <dbReference type="ARBA" id="ARBA00006490"/>
    </source>
</evidence>
<name>A0A552U8F8_9SPHN</name>
<dbReference type="GO" id="GO:0046872">
    <property type="term" value="F:metal ion binding"/>
    <property type="evidence" value="ECO:0007669"/>
    <property type="project" value="UniProtKB-KW"/>
</dbReference>
<dbReference type="InterPro" id="IPR015424">
    <property type="entry name" value="PyrdxlP-dep_Trfase"/>
</dbReference>
<dbReference type="OrthoDB" id="9804366at2"/>
<keyword evidence="8" id="KW-0408">Iron</keyword>
<evidence type="ECO:0000256" key="2">
    <source>
        <dbReference type="ARBA" id="ARBA00003120"/>
    </source>
</evidence>
<dbReference type="SUPFAM" id="SSF53383">
    <property type="entry name" value="PLP-dependent transferases"/>
    <property type="match status" value="1"/>
</dbReference>
<dbReference type="InterPro" id="IPR015421">
    <property type="entry name" value="PyrdxlP-dep_Trfase_major"/>
</dbReference>
<dbReference type="PIRSF" id="PIRSF005572">
    <property type="entry name" value="NifS"/>
    <property type="match status" value="1"/>
</dbReference>